<evidence type="ECO:0000256" key="1">
    <source>
        <dbReference type="ARBA" id="ARBA00004141"/>
    </source>
</evidence>
<sequence length="301" mass="32739">MTNFILIAVCILSGILVKHYKALPQDSFKSVNAWLINIALPAVALKYLPQMEWSEELLLPLFMPMVVWGGSYGCIYIFNTIYPMHKETRAVLLLTSGLGNSSFIGFPLTQAYFGDEGLPIAVFYDQSTFILIATAAIFTAVKASNGGAFHPVATLRKVFSFPPFIAFILALVLPHFVSLDPALPVLDALAVTLVPLALFSVGMQLPLKDWKTDRGLMAFALSYKLLIAPLLLFGICLLFSFRGLTAQVSVFEASMAPMVTGAIIAIDHNLNPPLANKILGIGILVSFLTTFLWSLVLPAIA</sequence>
<evidence type="ECO:0000313" key="9">
    <source>
        <dbReference type="Proteomes" id="UP000182248"/>
    </source>
</evidence>
<reference evidence="8 9" key="1">
    <citation type="submission" date="2016-11" db="EMBL/GenBank/DDBJ databases">
        <authorList>
            <person name="Jaros S."/>
            <person name="Januszkiewicz K."/>
            <person name="Wedrychowicz H."/>
        </authorList>
    </citation>
    <scope>NUCLEOTIDE SEQUENCE [LARGE SCALE GENOMIC DNA]</scope>
    <source>
        <strain evidence="8 9">CGMCC 1.12145</strain>
    </source>
</reference>
<feature type="transmembrane region" description="Helical" evidence="7">
    <location>
        <begin position="183"/>
        <end position="203"/>
    </location>
</feature>
<keyword evidence="9" id="KW-1185">Reference proteome</keyword>
<dbReference type="PANTHER" id="PTHR36838">
    <property type="entry name" value="AUXIN EFFLUX CARRIER FAMILY PROTEIN"/>
    <property type="match status" value="1"/>
</dbReference>
<dbReference type="AlphaFoldDB" id="A0A1K1Q458"/>
<dbReference type="GO" id="GO:0055085">
    <property type="term" value="P:transmembrane transport"/>
    <property type="evidence" value="ECO:0007669"/>
    <property type="project" value="InterPro"/>
</dbReference>
<dbReference type="Pfam" id="PF03547">
    <property type="entry name" value="Mem_trans"/>
    <property type="match status" value="1"/>
</dbReference>
<keyword evidence="4 7" id="KW-0812">Transmembrane</keyword>
<evidence type="ECO:0000256" key="6">
    <source>
        <dbReference type="ARBA" id="ARBA00023136"/>
    </source>
</evidence>
<dbReference type="PANTHER" id="PTHR36838:SF1">
    <property type="entry name" value="SLR1864 PROTEIN"/>
    <property type="match status" value="1"/>
</dbReference>
<keyword evidence="2" id="KW-0813">Transport</keyword>
<dbReference type="InterPro" id="IPR004776">
    <property type="entry name" value="Mem_transp_PIN-like"/>
</dbReference>
<evidence type="ECO:0000256" key="7">
    <source>
        <dbReference type="SAM" id="Phobius"/>
    </source>
</evidence>
<name>A0A1K1Q458_9FLAO</name>
<accession>A0A1K1Q458</accession>
<evidence type="ECO:0000256" key="4">
    <source>
        <dbReference type="ARBA" id="ARBA00022692"/>
    </source>
</evidence>
<evidence type="ECO:0000313" key="8">
    <source>
        <dbReference type="EMBL" id="SFW53886.1"/>
    </source>
</evidence>
<protein>
    <recommendedName>
        <fullName evidence="10">AEC family transporter</fullName>
    </recommendedName>
</protein>
<dbReference type="RefSeq" id="WP_072317407.1">
    <property type="nucleotide sequence ID" value="NZ_FPJE01000011.1"/>
</dbReference>
<dbReference type="Proteomes" id="UP000182248">
    <property type="component" value="Unassembled WGS sequence"/>
</dbReference>
<keyword evidence="3" id="KW-1003">Cell membrane</keyword>
<feature type="transmembrane region" description="Helical" evidence="7">
    <location>
        <begin position="57"/>
        <end position="78"/>
    </location>
</feature>
<keyword evidence="5 7" id="KW-1133">Transmembrane helix</keyword>
<proteinExistence type="predicted"/>
<dbReference type="STRING" id="1150368.SAMN02927921_02181"/>
<feature type="transmembrane region" description="Helical" evidence="7">
    <location>
        <begin position="90"/>
        <end position="112"/>
    </location>
</feature>
<dbReference type="EMBL" id="FPJE01000011">
    <property type="protein sequence ID" value="SFW53886.1"/>
    <property type="molecule type" value="Genomic_DNA"/>
</dbReference>
<keyword evidence="6 7" id="KW-0472">Membrane</keyword>
<evidence type="ECO:0000256" key="3">
    <source>
        <dbReference type="ARBA" id="ARBA00022475"/>
    </source>
</evidence>
<feature type="transmembrane region" description="Helical" evidence="7">
    <location>
        <begin position="158"/>
        <end position="177"/>
    </location>
</feature>
<feature type="transmembrane region" description="Helical" evidence="7">
    <location>
        <begin position="215"/>
        <end position="240"/>
    </location>
</feature>
<evidence type="ECO:0000256" key="2">
    <source>
        <dbReference type="ARBA" id="ARBA00022448"/>
    </source>
</evidence>
<evidence type="ECO:0008006" key="10">
    <source>
        <dbReference type="Google" id="ProtNLM"/>
    </source>
</evidence>
<feature type="transmembrane region" description="Helical" evidence="7">
    <location>
        <begin position="278"/>
        <end position="300"/>
    </location>
</feature>
<dbReference type="GO" id="GO:0016020">
    <property type="term" value="C:membrane"/>
    <property type="evidence" value="ECO:0007669"/>
    <property type="project" value="UniProtKB-SubCell"/>
</dbReference>
<dbReference type="OrthoDB" id="9786183at2"/>
<organism evidence="8 9">
    <name type="scientific">Sinomicrobium oceani</name>
    <dbReference type="NCBI Taxonomy" id="1150368"/>
    <lineage>
        <taxon>Bacteria</taxon>
        <taxon>Pseudomonadati</taxon>
        <taxon>Bacteroidota</taxon>
        <taxon>Flavobacteriia</taxon>
        <taxon>Flavobacteriales</taxon>
        <taxon>Flavobacteriaceae</taxon>
        <taxon>Sinomicrobium</taxon>
    </lineage>
</organism>
<comment type="subcellular location">
    <subcellularLocation>
        <location evidence="1">Membrane</location>
        <topology evidence="1">Multi-pass membrane protein</topology>
    </subcellularLocation>
</comment>
<gene>
    <name evidence="8" type="ORF">SAMN02927921_02181</name>
</gene>
<evidence type="ECO:0000256" key="5">
    <source>
        <dbReference type="ARBA" id="ARBA00022989"/>
    </source>
</evidence>